<protein>
    <recommendedName>
        <fullName evidence="4">Salt-induced outer membrane protein</fullName>
    </recommendedName>
</protein>
<dbReference type="Pfam" id="PF04338">
    <property type="entry name" value="DUF481"/>
    <property type="match status" value="1"/>
</dbReference>
<keyword evidence="3" id="KW-1185">Reference proteome</keyword>
<keyword evidence="1" id="KW-0732">Signal</keyword>
<dbReference type="InterPro" id="IPR007433">
    <property type="entry name" value="DUF481"/>
</dbReference>
<proteinExistence type="predicted"/>
<name>A0A6C2UPG1_9BACT</name>
<evidence type="ECO:0008006" key="4">
    <source>
        <dbReference type="Google" id="ProtNLM"/>
    </source>
</evidence>
<evidence type="ECO:0000313" key="2">
    <source>
        <dbReference type="EMBL" id="VGO21823.1"/>
    </source>
</evidence>
<sequence length="254" mass="29055">MKFVKGVVLSLLVAAPMVGLAESDTNVVWKKSITLGASYRSGNTDKRLYMANLKVDRASERSDWISSLYGEYGKTDGDQTEGMARLQSEYRYKFGEKRKWFGGIFAEGYNDAIKRVQYRIKIGPNIGYYWINDEKMKLDTSVGYNLVRERRAHAIKDSDPAKSEYKSDDYGEYRVAANYNWQMTETASYYFSVEYVMDAEDTDNANGLLVTGLRSKINNQLSLTVELRDEYDNKPAPETEYNDTTIIAGLTYDF</sequence>
<reference evidence="2 3" key="1">
    <citation type="submission" date="2019-04" db="EMBL/GenBank/DDBJ databases">
        <authorList>
            <person name="Van Vliet M D."/>
        </authorList>
    </citation>
    <scope>NUCLEOTIDE SEQUENCE [LARGE SCALE GENOMIC DNA]</scope>
    <source>
        <strain evidence="2 3">F21</strain>
    </source>
</reference>
<gene>
    <name evidence="2" type="ORF">SCARR_03900</name>
</gene>
<dbReference type="Proteomes" id="UP000346198">
    <property type="component" value="Unassembled WGS sequence"/>
</dbReference>
<feature type="chain" id="PRO_5025329557" description="Salt-induced outer membrane protein" evidence="1">
    <location>
        <begin position="22"/>
        <end position="254"/>
    </location>
</feature>
<accession>A0A6C2UPG1</accession>
<evidence type="ECO:0000313" key="3">
    <source>
        <dbReference type="Proteomes" id="UP000346198"/>
    </source>
</evidence>
<organism evidence="2 3">
    <name type="scientific">Pontiella sulfatireligans</name>
    <dbReference type="NCBI Taxonomy" id="2750658"/>
    <lineage>
        <taxon>Bacteria</taxon>
        <taxon>Pseudomonadati</taxon>
        <taxon>Kiritimatiellota</taxon>
        <taxon>Kiritimatiellia</taxon>
        <taxon>Kiritimatiellales</taxon>
        <taxon>Pontiellaceae</taxon>
        <taxon>Pontiella</taxon>
    </lineage>
</organism>
<feature type="signal peptide" evidence="1">
    <location>
        <begin position="1"/>
        <end position="21"/>
    </location>
</feature>
<dbReference type="EMBL" id="CAAHFH010000002">
    <property type="protein sequence ID" value="VGO21823.1"/>
    <property type="molecule type" value="Genomic_DNA"/>
</dbReference>
<dbReference type="AlphaFoldDB" id="A0A6C2UPG1"/>
<dbReference type="RefSeq" id="WP_168433440.1">
    <property type="nucleotide sequence ID" value="NZ_CAAHFH010000002.1"/>
</dbReference>
<evidence type="ECO:0000256" key="1">
    <source>
        <dbReference type="SAM" id="SignalP"/>
    </source>
</evidence>